<gene>
    <name evidence="1" type="ORF">HMPREF0402_00669</name>
</gene>
<dbReference type="InterPro" id="IPR009734">
    <property type="entry name" value="Myoviridae_GpU"/>
</dbReference>
<keyword evidence="2" id="KW-1185">Reference proteome</keyword>
<proteinExistence type="predicted"/>
<dbReference type="AlphaFoldDB" id="H1PQH6"/>
<dbReference type="Proteomes" id="UP000003233">
    <property type="component" value="Unassembled WGS sequence"/>
</dbReference>
<dbReference type="EMBL" id="AGWJ02000002">
    <property type="protein sequence ID" value="EHO83651.1"/>
    <property type="molecule type" value="Genomic_DNA"/>
</dbReference>
<reference evidence="1 2" key="1">
    <citation type="submission" date="2012-07" db="EMBL/GenBank/DDBJ databases">
        <title>The Genome Sequence of Fusobacterium ulcerans 12_1B.</title>
        <authorList>
            <consortium name="The Broad Institute Genome Sequencing Platform"/>
            <person name="Earl A."/>
            <person name="Ward D."/>
            <person name="Feldgarden M."/>
            <person name="Gevers D."/>
            <person name="Strauss J."/>
            <person name="Ambrose C.E."/>
            <person name="Allen-Vercoe E."/>
            <person name="Walker B."/>
            <person name="Young S.K."/>
            <person name="Zeng Q."/>
            <person name="Gargeya S."/>
            <person name="Fitzgerald M."/>
            <person name="Haas B."/>
            <person name="Abouelleil A."/>
            <person name="Alvarado L."/>
            <person name="Arachchi H.M."/>
            <person name="Berlin A.M."/>
            <person name="Chapman S.B."/>
            <person name="Goldberg J."/>
            <person name="Griggs A."/>
            <person name="Gujja S."/>
            <person name="Hansen M."/>
            <person name="Howarth C."/>
            <person name="Imamovic A."/>
            <person name="Larimer J."/>
            <person name="McCowen C."/>
            <person name="Montmayeur A."/>
            <person name="Murphy C."/>
            <person name="Neiman D."/>
            <person name="Pearson M."/>
            <person name="Priest M."/>
            <person name="Roberts A."/>
            <person name="Saif S."/>
            <person name="Shea T."/>
            <person name="Sisk P."/>
            <person name="Sykes S."/>
            <person name="Wortman J."/>
            <person name="Nusbaum C."/>
            <person name="Birren B."/>
        </authorList>
    </citation>
    <scope>NUCLEOTIDE SEQUENCE [LARGE SCALE GENOMIC DNA]</scope>
    <source>
        <strain evidence="1 2">12_1B</strain>
    </source>
</reference>
<evidence type="ECO:0000313" key="1">
    <source>
        <dbReference type="EMBL" id="EHO83651.1"/>
    </source>
</evidence>
<organism evidence="1 2">
    <name type="scientific">Fusobacterium ulcerans 12-1B</name>
    <dbReference type="NCBI Taxonomy" id="457404"/>
    <lineage>
        <taxon>Bacteria</taxon>
        <taxon>Fusobacteriati</taxon>
        <taxon>Fusobacteriota</taxon>
        <taxon>Fusobacteriia</taxon>
        <taxon>Fusobacteriales</taxon>
        <taxon>Fusobacteriaceae</taxon>
        <taxon>Fusobacterium</taxon>
    </lineage>
</organism>
<name>H1PQH6_9FUSO</name>
<sequence>MIRKVATDIARDYLNNFQLYNYISSIGSFGKIVFRVAENNVLTPSEVGMTIAARVKQHQRLKGEDVTEHLTRELRKITLPIKLIRDLCNINETLNELIRVCEVGEHYPLILGKKKIGSHNFRIENFQAKYAKTDGLGNPLVMEITLNLQEYIEDIERTATEELVTSEGTTELKDKVIKNVNTKIMTTLKGGRLW</sequence>
<accession>H1PQH6</accession>
<comment type="caution">
    <text evidence="1">The sequence shown here is derived from an EMBL/GenBank/DDBJ whole genome shotgun (WGS) entry which is preliminary data.</text>
</comment>
<protein>
    <submittedName>
        <fullName evidence="1">Uncharacterized protein</fullName>
    </submittedName>
</protein>
<evidence type="ECO:0000313" key="2">
    <source>
        <dbReference type="Proteomes" id="UP000003233"/>
    </source>
</evidence>
<dbReference type="BioCyc" id="FSP457404-HMP:GTSQ-671-MONOMER"/>
<dbReference type="PATRIC" id="fig|457404.5.peg.594"/>
<dbReference type="Pfam" id="PF06995">
    <property type="entry name" value="Phage_P2_GpU"/>
    <property type="match status" value="1"/>
</dbReference>
<dbReference type="RefSeq" id="WP_008696042.1">
    <property type="nucleotide sequence ID" value="NZ_KE161007.1"/>
</dbReference>
<dbReference type="HOGENOM" id="CLU_1400717_0_0_0"/>